<proteinExistence type="predicted"/>
<sequence>MDKIVLLQKAFCTILASNQALHFFSTTQRMPYTKLRRFYVAHASSRWHISRLAVPSKGLLYSAGAAACRRLRGRPAALPKRKPHGYRAAPARWQKAWRGDTEAAA</sequence>
<organism evidence="1 2">
    <name type="scientific">Nephila pilipes</name>
    <name type="common">Giant wood spider</name>
    <name type="synonym">Nephila maculata</name>
    <dbReference type="NCBI Taxonomy" id="299642"/>
    <lineage>
        <taxon>Eukaryota</taxon>
        <taxon>Metazoa</taxon>
        <taxon>Ecdysozoa</taxon>
        <taxon>Arthropoda</taxon>
        <taxon>Chelicerata</taxon>
        <taxon>Arachnida</taxon>
        <taxon>Araneae</taxon>
        <taxon>Araneomorphae</taxon>
        <taxon>Entelegynae</taxon>
        <taxon>Araneoidea</taxon>
        <taxon>Nephilidae</taxon>
        <taxon>Nephila</taxon>
    </lineage>
</organism>
<reference evidence="1" key="1">
    <citation type="submission" date="2020-08" db="EMBL/GenBank/DDBJ databases">
        <title>Multicomponent nature underlies the extraordinary mechanical properties of spider dragline silk.</title>
        <authorList>
            <person name="Kono N."/>
            <person name="Nakamura H."/>
            <person name="Mori M."/>
            <person name="Yoshida Y."/>
            <person name="Ohtoshi R."/>
            <person name="Malay A.D."/>
            <person name="Moran D.A.P."/>
            <person name="Tomita M."/>
            <person name="Numata K."/>
            <person name="Arakawa K."/>
        </authorList>
    </citation>
    <scope>NUCLEOTIDE SEQUENCE</scope>
</reference>
<evidence type="ECO:0000313" key="2">
    <source>
        <dbReference type="Proteomes" id="UP000887013"/>
    </source>
</evidence>
<gene>
    <name evidence="1" type="ORF">NPIL_352771</name>
</gene>
<accession>A0A8X6MNJ6</accession>
<name>A0A8X6MNJ6_NEPPI</name>
<dbReference type="AlphaFoldDB" id="A0A8X6MNJ6"/>
<dbReference type="EMBL" id="BMAW01049224">
    <property type="protein sequence ID" value="GFS69735.1"/>
    <property type="molecule type" value="Genomic_DNA"/>
</dbReference>
<comment type="caution">
    <text evidence="1">The sequence shown here is derived from an EMBL/GenBank/DDBJ whole genome shotgun (WGS) entry which is preliminary data.</text>
</comment>
<keyword evidence="2" id="KW-1185">Reference proteome</keyword>
<evidence type="ECO:0000313" key="1">
    <source>
        <dbReference type="EMBL" id="GFS69735.1"/>
    </source>
</evidence>
<protein>
    <submittedName>
        <fullName evidence="1">Uncharacterized protein</fullName>
    </submittedName>
</protein>
<dbReference type="Proteomes" id="UP000887013">
    <property type="component" value="Unassembled WGS sequence"/>
</dbReference>